<sequence>MENIKIIGEPQRPRKSFSAWLRERMGQSVSVHEMGMDITEEAQKPKRSFSAWIEKTAGRPLRLRDKIIGVLLIIAFLSAFYIALDANKYRAMVHVVDGEGRVGVNPTTEALDFGDLSRGTSAVRRVNIANGTPIPMYIIIVETGRLADIVDISKNYFTLAPRAEEKIEFITYVPASAQVDANYTGRMYLFKIPTFGL</sequence>
<comment type="caution">
    <text evidence="2">The sequence shown here is derived from an EMBL/GenBank/DDBJ whole genome shotgun (WGS) entry which is preliminary data.</text>
</comment>
<protein>
    <submittedName>
        <fullName evidence="2">Uncharacterized protein</fullName>
    </submittedName>
</protein>
<dbReference type="Proteomes" id="UP000176639">
    <property type="component" value="Unassembled WGS sequence"/>
</dbReference>
<accession>A0A1F5AZG7</accession>
<name>A0A1F5AZG7_9BACT</name>
<feature type="transmembrane region" description="Helical" evidence="1">
    <location>
        <begin position="67"/>
        <end position="84"/>
    </location>
</feature>
<reference evidence="2 3" key="1">
    <citation type="journal article" date="2016" name="Nat. Commun.">
        <title>Thousands of microbial genomes shed light on interconnected biogeochemical processes in an aquifer system.</title>
        <authorList>
            <person name="Anantharaman K."/>
            <person name="Brown C.T."/>
            <person name="Hug L.A."/>
            <person name="Sharon I."/>
            <person name="Castelle C.J."/>
            <person name="Probst A.J."/>
            <person name="Thomas B.C."/>
            <person name="Singh A."/>
            <person name="Wilkins M.J."/>
            <person name="Karaoz U."/>
            <person name="Brodie E.L."/>
            <person name="Williams K.H."/>
            <person name="Hubbard S.S."/>
            <person name="Banfield J.F."/>
        </authorList>
    </citation>
    <scope>NUCLEOTIDE SEQUENCE [LARGE SCALE GENOMIC DNA]</scope>
</reference>
<organism evidence="2 3">
    <name type="scientific">Candidatus Azambacteria bacterium RBG_16_47_10</name>
    <dbReference type="NCBI Taxonomy" id="1797292"/>
    <lineage>
        <taxon>Bacteria</taxon>
        <taxon>Candidatus Azamiibacteriota</taxon>
    </lineage>
</organism>
<dbReference type="AlphaFoldDB" id="A0A1F5AZG7"/>
<keyword evidence="1" id="KW-0472">Membrane</keyword>
<evidence type="ECO:0000256" key="1">
    <source>
        <dbReference type="SAM" id="Phobius"/>
    </source>
</evidence>
<proteinExistence type="predicted"/>
<evidence type="ECO:0000313" key="3">
    <source>
        <dbReference type="Proteomes" id="UP000176639"/>
    </source>
</evidence>
<keyword evidence="1" id="KW-0812">Transmembrane</keyword>
<dbReference type="EMBL" id="MEYI01000029">
    <property type="protein sequence ID" value="OGD23756.1"/>
    <property type="molecule type" value="Genomic_DNA"/>
</dbReference>
<gene>
    <name evidence="2" type="ORF">A2Z10_01845</name>
</gene>
<keyword evidence="1" id="KW-1133">Transmembrane helix</keyword>
<evidence type="ECO:0000313" key="2">
    <source>
        <dbReference type="EMBL" id="OGD23756.1"/>
    </source>
</evidence>